<dbReference type="EMBL" id="CU207211">
    <property type="protein sequence ID" value="CAL62492.1"/>
    <property type="molecule type" value="Genomic_DNA"/>
</dbReference>
<dbReference type="InterPro" id="IPR008978">
    <property type="entry name" value="HSP20-like_chaperone"/>
</dbReference>
<sequence length="149" mass="16877">MAGNLMRFSPFNNIARFEPLREFEDMFRELRLAPAVQAFEAAQTMKMDVSETEKAYTVKVEIPGMKKDDIKIDVNGNQVSISAETSQTKEQKDGETVVRSERFSGRLYRDFSLSHEIDADHALAKYQDGILELTLPKKTRSGAKLLTIS</sequence>
<dbReference type="OrthoDB" id="9808910at2"/>
<dbReference type="Gene3D" id="2.60.40.790">
    <property type="match status" value="1"/>
</dbReference>
<feature type="domain" description="SHSP" evidence="3">
    <location>
        <begin position="38"/>
        <end position="149"/>
    </location>
</feature>
<dbReference type="AlphaFoldDB" id="A4G7K5"/>
<name>A4G7K5_HERAR</name>
<dbReference type="CDD" id="cd06471">
    <property type="entry name" value="ACD_LpsHSP_like"/>
    <property type="match status" value="1"/>
</dbReference>
<dbReference type="KEGG" id="har:HEAR2361"/>
<gene>
    <name evidence="5" type="ordered locus">HEAR2361</name>
</gene>
<dbReference type="InterPro" id="IPR007052">
    <property type="entry name" value="CS_dom"/>
</dbReference>
<evidence type="ECO:0000313" key="6">
    <source>
        <dbReference type="Proteomes" id="UP000006697"/>
    </source>
</evidence>
<dbReference type="Pfam" id="PF00011">
    <property type="entry name" value="HSP20"/>
    <property type="match status" value="1"/>
</dbReference>
<protein>
    <submittedName>
        <fullName evidence="5">Hsp20-like chaperone</fullName>
    </submittedName>
</protein>
<feature type="domain" description="CS" evidence="4">
    <location>
        <begin position="42"/>
        <end position="146"/>
    </location>
</feature>
<evidence type="ECO:0000256" key="2">
    <source>
        <dbReference type="RuleBase" id="RU003616"/>
    </source>
</evidence>
<dbReference type="SUPFAM" id="SSF49764">
    <property type="entry name" value="HSP20-like chaperones"/>
    <property type="match status" value="1"/>
</dbReference>
<dbReference type="PANTHER" id="PTHR11527">
    <property type="entry name" value="HEAT-SHOCK PROTEIN 20 FAMILY MEMBER"/>
    <property type="match status" value="1"/>
</dbReference>
<dbReference type="InterPro" id="IPR002068">
    <property type="entry name" value="A-crystallin/Hsp20_dom"/>
</dbReference>
<proteinExistence type="inferred from homology"/>
<evidence type="ECO:0000259" key="4">
    <source>
        <dbReference type="PROSITE" id="PS51203"/>
    </source>
</evidence>
<keyword evidence="6" id="KW-1185">Reference proteome</keyword>
<dbReference type="PROSITE" id="PS01031">
    <property type="entry name" value="SHSP"/>
    <property type="match status" value="1"/>
</dbReference>
<dbReference type="eggNOG" id="COG0071">
    <property type="taxonomic scope" value="Bacteria"/>
</dbReference>
<evidence type="ECO:0000256" key="1">
    <source>
        <dbReference type="PROSITE-ProRule" id="PRU00285"/>
    </source>
</evidence>
<evidence type="ECO:0000313" key="5">
    <source>
        <dbReference type="EMBL" id="CAL62492.1"/>
    </source>
</evidence>
<dbReference type="STRING" id="204773.HEAR2361"/>
<accession>A4G7K5</accession>
<dbReference type="Proteomes" id="UP000006697">
    <property type="component" value="Chromosome"/>
</dbReference>
<comment type="similarity">
    <text evidence="1 2">Belongs to the small heat shock protein (HSP20) family.</text>
</comment>
<dbReference type="InterPro" id="IPR031107">
    <property type="entry name" value="Small_HSP"/>
</dbReference>
<evidence type="ECO:0000259" key="3">
    <source>
        <dbReference type="PROSITE" id="PS01031"/>
    </source>
</evidence>
<reference evidence="5 6" key="1">
    <citation type="journal article" date="2007" name="PLoS Genet.">
        <title>A tale of two oxidation states: bacterial colonization of arsenic-rich environments.</title>
        <authorList>
            <person name="Muller D."/>
            <person name="Medigue C."/>
            <person name="Koechler S."/>
            <person name="Barbe V."/>
            <person name="Barakat M."/>
            <person name="Talla E."/>
            <person name="Bonnefoy V."/>
            <person name="Krin E."/>
            <person name="Arsene-Ploetze F."/>
            <person name="Carapito C."/>
            <person name="Chandler M."/>
            <person name="Cournoyer B."/>
            <person name="Cruveiller S."/>
            <person name="Dossat C."/>
            <person name="Duval S."/>
            <person name="Heymann M."/>
            <person name="Leize E."/>
            <person name="Lieutaud A."/>
            <person name="Lievremont D."/>
            <person name="Makita Y."/>
            <person name="Mangenot S."/>
            <person name="Nitschke W."/>
            <person name="Ortet P."/>
            <person name="Perdrial N."/>
            <person name="Schoepp B."/>
            <person name="Siguier N."/>
            <person name="Simeonova D.D."/>
            <person name="Rouy Z."/>
            <person name="Segurens B."/>
            <person name="Turlin E."/>
            <person name="Vallenet D."/>
            <person name="Van Dorsselaer A."/>
            <person name="Weiss S."/>
            <person name="Weissenbach J."/>
            <person name="Lett M.C."/>
            <person name="Danchin A."/>
            <person name="Bertin P.N."/>
        </authorList>
    </citation>
    <scope>NUCLEOTIDE SEQUENCE [LARGE SCALE GENOMIC DNA]</scope>
    <source>
        <strain evidence="6">ULPAs1</strain>
    </source>
</reference>
<organism evidence="5 6">
    <name type="scientific">Herminiimonas arsenicoxydans</name>
    <dbReference type="NCBI Taxonomy" id="204773"/>
    <lineage>
        <taxon>Bacteria</taxon>
        <taxon>Pseudomonadati</taxon>
        <taxon>Pseudomonadota</taxon>
        <taxon>Betaproteobacteria</taxon>
        <taxon>Burkholderiales</taxon>
        <taxon>Oxalobacteraceae</taxon>
        <taxon>Herminiimonas</taxon>
    </lineage>
</organism>
<dbReference type="PROSITE" id="PS51203">
    <property type="entry name" value="CS"/>
    <property type="match status" value="1"/>
</dbReference>
<dbReference type="HOGENOM" id="CLU_046737_8_5_4"/>